<accession>A0A8X6IUL7</accession>
<dbReference type="Proteomes" id="UP000887013">
    <property type="component" value="Unassembled WGS sequence"/>
</dbReference>
<dbReference type="AlphaFoldDB" id="A0A8X6IUL7"/>
<reference evidence="1" key="1">
    <citation type="submission" date="2020-08" db="EMBL/GenBank/DDBJ databases">
        <title>Multicomponent nature underlies the extraordinary mechanical properties of spider dragline silk.</title>
        <authorList>
            <person name="Kono N."/>
            <person name="Nakamura H."/>
            <person name="Mori M."/>
            <person name="Yoshida Y."/>
            <person name="Ohtoshi R."/>
            <person name="Malay A.D."/>
            <person name="Moran D.A.P."/>
            <person name="Tomita M."/>
            <person name="Numata K."/>
            <person name="Arakawa K."/>
        </authorList>
    </citation>
    <scope>NUCLEOTIDE SEQUENCE</scope>
</reference>
<proteinExistence type="predicted"/>
<evidence type="ECO:0000313" key="1">
    <source>
        <dbReference type="EMBL" id="GFS60315.1"/>
    </source>
</evidence>
<gene>
    <name evidence="1" type="ORF">NPIL_607181</name>
</gene>
<evidence type="ECO:0000313" key="2">
    <source>
        <dbReference type="Proteomes" id="UP000887013"/>
    </source>
</evidence>
<sequence length="102" mass="11628">MSHSGEDPTLTDSIVRVNYRQREREGAIASKIDGNPPKVVRGRGDFHLEGELRFETGSFENGVNRMKRIGKPQEGFGIHVDGSLKRFPHFTIGQFTKKWNWS</sequence>
<name>A0A8X6IUL7_NEPPI</name>
<keyword evidence="2" id="KW-1185">Reference proteome</keyword>
<organism evidence="1 2">
    <name type="scientific">Nephila pilipes</name>
    <name type="common">Giant wood spider</name>
    <name type="synonym">Nephila maculata</name>
    <dbReference type="NCBI Taxonomy" id="299642"/>
    <lineage>
        <taxon>Eukaryota</taxon>
        <taxon>Metazoa</taxon>
        <taxon>Ecdysozoa</taxon>
        <taxon>Arthropoda</taxon>
        <taxon>Chelicerata</taxon>
        <taxon>Arachnida</taxon>
        <taxon>Araneae</taxon>
        <taxon>Araneomorphae</taxon>
        <taxon>Entelegynae</taxon>
        <taxon>Araneoidea</taxon>
        <taxon>Nephilidae</taxon>
        <taxon>Nephila</taxon>
    </lineage>
</organism>
<comment type="caution">
    <text evidence="1">The sequence shown here is derived from an EMBL/GenBank/DDBJ whole genome shotgun (WGS) entry which is preliminary data.</text>
</comment>
<dbReference type="EMBL" id="BMAW01093433">
    <property type="protein sequence ID" value="GFS60315.1"/>
    <property type="molecule type" value="Genomic_DNA"/>
</dbReference>
<protein>
    <submittedName>
        <fullName evidence="1">Uncharacterized protein</fullName>
    </submittedName>
</protein>